<evidence type="ECO:0000256" key="3">
    <source>
        <dbReference type="SAM" id="Phobius"/>
    </source>
</evidence>
<keyword evidence="4" id="KW-0732">Signal</keyword>
<keyword evidence="1" id="KW-0863">Zinc-finger</keyword>
<dbReference type="EMBL" id="HBIB01039533">
    <property type="protein sequence ID" value="CAE0263424.1"/>
    <property type="molecule type" value="Transcribed_RNA"/>
</dbReference>
<dbReference type="PANTHER" id="PTHR21385:SF0">
    <property type="entry name" value="RE51073P"/>
    <property type="match status" value="1"/>
</dbReference>
<organism evidence="6">
    <name type="scientific">Palpitomonas bilix</name>
    <dbReference type="NCBI Taxonomy" id="652834"/>
    <lineage>
        <taxon>Eukaryota</taxon>
        <taxon>Eukaryota incertae sedis</taxon>
    </lineage>
</organism>
<dbReference type="PANTHER" id="PTHR21385">
    <property type="entry name" value="ZINC FINGER PROTEIN-RELATED"/>
    <property type="match status" value="1"/>
</dbReference>
<reference evidence="6" key="1">
    <citation type="submission" date="2021-01" db="EMBL/GenBank/DDBJ databases">
        <authorList>
            <person name="Corre E."/>
            <person name="Pelletier E."/>
            <person name="Niang G."/>
            <person name="Scheremetjew M."/>
            <person name="Finn R."/>
            <person name="Kale V."/>
            <person name="Holt S."/>
            <person name="Cochrane G."/>
            <person name="Meng A."/>
            <person name="Brown T."/>
            <person name="Cohen L."/>
        </authorList>
    </citation>
    <scope>NUCLEOTIDE SEQUENCE</scope>
    <source>
        <strain evidence="6">NIES-2562</strain>
    </source>
</reference>
<feature type="transmembrane region" description="Helical" evidence="3">
    <location>
        <begin position="247"/>
        <end position="271"/>
    </location>
</feature>
<keyword evidence="3" id="KW-0472">Membrane</keyword>
<keyword evidence="1" id="KW-0862">Zinc</keyword>
<evidence type="ECO:0000256" key="4">
    <source>
        <dbReference type="SAM" id="SignalP"/>
    </source>
</evidence>
<feature type="transmembrane region" description="Helical" evidence="3">
    <location>
        <begin position="291"/>
        <end position="309"/>
    </location>
</feature>
<keyword evidence="1" id="KW-0479">Metal-binding</keyword>
<dbReference type="EMBL" id="HBIB01039534">
    <property type="protein sequence ID" value="CAE0263425.1"/>
    <property type="molecule type" value="Transcribed_RNA"/>
</dbReference>
<keyword evidence="3" id="KW-0812">Transmembrane</keyword>
<feature type="signal peptide" evidence="4">
    <location>
        <begin position="1"/>
        <end position="24"/>
    </location>
</feature>
<dbReference type="PROSITE" id="PS50157">
    <property type="entry name" value="ZINC_FINGER_C2H2_2"/>
    <property type="match status" value="1"/>
</dbReference>
<feature type="domain" description="C2H2-type" evidence="5">
    <location>
        <begin position="125"/>
        <end position="148"/>
    </location>
</feature>
<feature type="chain" id="PRO_5035593747" description="C2H2-type domain-containing protein" evidence="4">
    <location>
        <begin position="25"/>
        <end position="312"/>
    </location>
</feature>
<evidence type="ECO:0000313" key="7">
    <source>
        <dbReference type="EMBL" id="CAE0263425.1"/>
    </source>
</evidence>
<dbReference type="GO" id="GO:0008270">
    <property type="term" value="F:zinc ion binding"/>
    <property type="evidence" value="ECO:0007669"/>
    <property type="project" value="UniProtKB-KW"/>
</dbReference>
<gene>
    <name evidence="6" type="ORF">PBIL07802_LOCUS25725</name>
    <name evidence="7" type="ORF">PBIL07802_LOCUS25726</name>
</gene>
<dbReference type="Pfam" id="PF13912">
    <property type="entry name" value="zf-C2H2_6"/>
    <property type="match status" value="1"/>
</dbReference>
<keyword evidence="3" id="KW-1133">Transmembrane helix</keyword>
<evidence type="ECO:0000256" key="1">
    <source>
        <dbReference type="PROSITE-ProRule" id="PRU00042"/>
    </source>
</evidence>
<dbReference type="PROSITE" id="PS00028">
    <property type="entry name" value="ZINC_FINGER_C2H2_1"/>
    <property type="match status" value="1"/>
</dbReference>
<evidence type="ECO:0000259" key="5">
    <source>
        <dbReference type="PROSITE" id="PS50157"/>
    </source>
</evidence>
<sequence>MAVMLLRRACIALVLFSFLLSARGFDDECSRENSRIARSHVDNTILPMLKSYFQSKQQQQDSAERDAGGDSDDGATNEDAPSAPLSDHTSDHVWNFVPAECPLHPLKDMFRAQEDVKHELHNGHYRCDVCGKVFRSGYHMDKHLQNRHRSIISESKSVCLADYCYMFGCDVRSSGRCNEKEVERKRLACQNVIHRCVPHSEEDHHHDKFFMSTHDELVRMFCETISCDGSEPLRAGYEEQSNGGTTFVVATMVSVLIVFSILIYYTVVFVYQSETRMSSDIRRRRRKPRNAVLAFLFDAWGGFVDIVKAKQD</sequence>
<proteinExistence type="predicted"/>
<protein>
    <recommendedName>
        <fullName evidence="5">C2H2-type domain-containing protein</fullName>
    </recommendedName>
</protein>
<dbReference type="InterPro" id="IPR013087">
    <property type="entry name" value="Znf_C2H2_type"/>
</dbReference>
<evidence type="ECO:0000256" key="2">
    <source>
        <dbReference type="SAM" id="MobiDB-lite"/>
    </source>
</evidence>
<evidence type="ECO:0000313" key="6">
    <source>
        <dbReference type="EMBL" id="CAE0263424.1"/>
    </source>
</evidence>
<dbReference type="AlphaFoldDB" id="A0A7S3LTN8"/>
<dbReference type="SMART" id="SM00355">
    <property type="entry name" value="ZnF_C2H2"/>
    <property type="match status" value="1"/>
</dbReference>
<name>A0A7S3LTN8_9EUKA</name>
<accession>A0A7S3LTN8</accession>
<feature type="region of interest" description="Disordered" evidence="2">
    <location>
        <begin position="56"/>
        <end position="88"/>
    </location>
</feature>